<reference evidence="2 3" key="1">
    <citation type="journal article" date="2007" name="Nature">
        <title>Evolution of genes and genomes on the Drosophila phylogeny.</title>
        <authorList>
            <consortium name="Drosophila 12 Genomes Consortium"/>
            <person name="Clark A.G."/>
            <person name="Eisen M.B."/>
            <person name="Smith D.R."/>
            <person name="Bergman C.M."/>
            <person name="Oliver B."/>
            <person name="Markow T.A."/>
            <person name="Kaufman T.C."/>
            <person name="Kellis M."/>
            <person name="Gelbart W."/>
            <person name="Iyer V.N."/>
            <person name="Pollard D.A."/>
            <person name="Sackton T.B."/>
            <person name="Larracuente A.M."/>
            <person name="Singh N.D."/>
            <person name="Abad J.P."/>
            <person name="Abt D.N."/>
            <person name="Adryan B."/>
            <person name="Aguade M."/>
            <person name="Akashi H."/>
            <person name="Anderson W.W."/>
            <person name="Aquadro C.F."/>
            <person name="Ardell D.H."/>
            <person name="Arguello R."/>
            <person name="Artieri C.G."/>
            <person name="Barbash D.A."/>
            <person name="Barker D."/>
            <person name="Barsanti P."/>
            <person name="Batterham P."/>
            <person name="Batzoglou S."/>
            <person name="Begun D."/>
            <person name="Bhutkar A."/>
            <person name="Blanco E."/>
            <person name="Bosak S.A."/>
            <person name="Bradley R.K."/>
            <person name="Brand A.D."/>
            <person name="Brent M.R."/>
            <person name="Brooks A.N."/>
            <person name="Brown R.H."/>
            <person name="Butlin R.K."/>
            <person name="Caggese C."/>
            <person name="Calvi B.R."/>
            <person name="Bernardo de Carvalho A."/>
            <person name="Caspi A."/>
            <person name="Castrezana S."/>
            <person name="Celniker S.E."/>
            <person name="Chang J.L."/>
            <person name="Chapple C."/>
            <person name="Chatterji S."/>
            <person name="Chinwalla A."/>
            <person name="Civetta A."/>
            <person name="Clifton S.W."/>
            <person name="Comeron J.M."/>
            <person name="Costello J.C."/>
            <person name="Coyne J.A."/>
            <person name="Daub J."/>
            <person name="David R.G."/>
            <person name="Delcher A.L."/>
            <person name="Delehaunty K."/>
            <person name="Do C.B."/>
            <person name="Ebling H."/>
            <person name="Edwards K."/>
            <person name="Eickbush T."/>
            <person name="Evans J.D."/>
            <person name="Filipski A."/>
            <person name="Findeiss S."/>
            <person name="Freyhult E."/>
            <person name="Fulton L."/>
            <person name="Fulton R."/>
            <person name="Garcia A.C."/>
            <person name="Gardiner A."/>
            <person name="Garfield D.A."/>
            <person name="Garvin B.E."/>
            <person name="Gibson G."/>
            <person name="Gilbert D."/>
            <person name="Gnerre S."/>
            <person name="Godfrey J."/>
            <person name="Good R."/>
            <person name="Gotea V."/>
            <person name="Gravely B."/>
            <person name="Greenberg A.J."/>
            <person name="Griffiths-Jones S."/>
            <person name="Gross S."/>
            <person name="Guigo R."/>
            <person name="Gustafson E.A."/>
            <person name="Haerty W."/>
            <person name="Hahn M.W."/>
            <person name="Halligan D.L."/>
            <person name="Halpern A.L."/>
            <person name="Halter G.M."/>
            <person name="Han M.V."/>
            <person name="Heger A."/>
            <person name="Hillier L."/>
            <person name="Hinrichs A.S."/>
            <person name="Holmes I."/>
            <person name="Hoskins R.A."/>
            <person name="Hubisz M.J."/>
            <person name="Hultmark D."/>
            <person name="Huntley M.A."/>
            <person name="Jaffe D.B."/>
            <person name="Jagadeeshan S."/>
            <person name="Jeck W.R."/>
            <person name="Johnson J."/>
            <person name="Jones C.D."/>
            <person name="Jordan W.C."/>
            <person name="Karpen G.H."/>
            <person name="Kataoka E."/>
            <person name="Keightley P.D."/>
            <person name="Kheradpour P."/>
            <person name="Kirkness E.F."/>
            <person name="Koerich L.B."/>
            <person name="Kristiansen K."/>
            <person name="Kudrna D."/>
            <person name="Kulathinal R.J."/>
            <person name="Kumar S."/>
            <person name="Kwok R."/>
            <person name="Lander E."/>
            <person name="Langley C.H."/>
            <person name="Lapoint R."/>
            <person name="Lazzaro B.P."/>
            <person name="Lee S.J."/>
            <person name="Levesque L."/>
            <person name="Li R."/>
            <person name="Lin C.F."/>
            <person name="Lin M.F."/>
            <person name="Lindblad-Toh K."/>
            <person name="Llopart A."/>
            <person name="Long M."/>
            <person name="Low L."/>
            <person name="Lozovsky E."/>
            <person name="Lu J."/>
            <person name="Luo M."/>
            <person name="Machado C.A."/>
            <person name="Makalowski W."/>
            <person name="Marzo M."/>
            <person name="Matsuda M."/>
            <person name="Matzkin L."/>
            <person name="McAllister B."/>
            <person name="McBride C.S."/>
            <person name="McKernan B."/>
            <person name="McKernan K."/>
            <person name="Mendez-Lago M."/>
            <person name="Minx P."/>
            <person name="Mollenhauer M.U."/>
            <person name="Montooth K."/>
            <person name="Mount S.M."/>
            <person name="Mu X."/>
            <person name="Myers E."/>
            <person name="Negre B."/>
            <person name="Newfeld S."/>
            <person name="Nielsen R."/>
            <person name="Noor M.A."/>
            <person name="O'Grady P."/>
            <person name="Pachter L."/>
            <person name="Papaceit M."/>
            <person name="Parisi M.J."/>
            <person name="Parisi M."/>
            <person name="Parts L."/>
            <person name="Pedersen J.S."/>
            <person name="Pesole G."/>
            <person name="Phillippy A.M."/>
            <person name="Ponting C.P."/>
            <person name="Pop M."/>
            <person name="Porcelli D."/>
            <person name="Powell J.R."/>
            <person name="Prohaska S."/>
            <person name="Pruitt K."/>
            <person name="Puig M."/>
            <person name="Quesneville H."/>
            <person name="Ram K.R."/>
            <person name="Rand D."/>
            <person name="Rasmussen M.D."/>
            <person name="Reed L.K."/>
            <person name="Reenan R."/>
            <person name="Reily A."/>
            <person name="Remington K.A."/>
            <person name="Rieger T.T."/>
            <person name="Ritchie M.G."/>
            <person name="Robin C."/>
            <person name="Rogers Y.H."/>
            <person name="Rohde C."/>
            <person name="Rozas J."/>
            <person name="Rubenfield M.J."/>
            <person name="Ruiz A."/>
            <person name="Russo S."/>
            <person name="Salzberg S.L."/>
            <person name="Sanchez-Gracia A."/>
            <person name="Saranga D.J."/>
            <person name="Sato H."/>
            <person name="Schaeffer S.W."/>
            <person name="Schatz M.C."/>
            <person name="Schlenke T."/>
            <person name="Schwartz R."/>
            <person name="Segarra C."/>
            <person name="Singh R.S."/>
            <person name="Sirot L."/>
            <person name="Sirota M."/>
            <person name="Sisneros N.B."/>
            <person name="Smith C.D."/>
            <person name="Smith T.F."/>
            <person name="Spieth J."/>
            <person name="Stage D.E."/>
            <person name="Stark A."/>
            <person name="Stephan W."/>
            <person name="Strausberg R.L."/>
            <person name="Strempel S."/>
            <person name="Sturgill D."/>
            <person name="Sutton G."/>
            <person name="Sutton G.G."/>
            <person name="Tao W."/>
            <person name="Teichmann S."/>
            <person name="Tobari Y.N."/>
            <person name="Tomimura Y."/>
            <person name="Tsolas J.M."/>
            <person name="Valente V.L."/>
            <person name="Venter E."/>
            <person name="Venter J.C."/>
            <person name="Vicario S."/>
            <person name="Vieira F.G."/>
            <person name="Vilella A.J."/>
            <person name="Villasante A."/>
            <person name="Walenz B."/>
            <person name="Wang J."/>
            <person name="Wasserman M."/>
            <person name="Watts T."/>
            <person name="Wilson D."/>
            <person name="Wilson R.K."/>
            <person name="Wing R.A."/>
            <person name="Wolfner M.F."/>
            <person name="Wong A."/>
            <person name="Wong G.K."/>
            <person name="Wu C.I."/>
            <person name="Wu G."/>
            <person name="Yamamoto D."/>
            <person name="Yang H.P."/>
            <person name="Yang S.P."/>
            <person name="Yorke J.A."/>
            <person name="Yoshida K."/>
            <person name="Zdobnov E."/>
            <person name="Zhang P."/>
            <person name="Zhang Y."/>
            <person name="Zimin A.V."/>
            <person name="Baldwin J."/>
            <person name="Abdouelleil A."/>
            <person name="Abdulkadir J."/>
            <person name="Abebe A."/>
            <person name="Abera B."/>
            <person name="Abreu J."/>
            <person name="Acer S.C."/>
            <person name="Aftuck L."/>
            <person name="Alexander A."/>
            <person name="An P."/>
            <person name="Anderson E."/>
            <person name="Anderson S."/>
            <person name="Arachi H."/>
            <person name="Azer M."/>
            <person name="Bachantsang P."/>
            <person name="Barry A."/>
            <person name="Bayul T."/>
            <person name="Berlin A."/>
            <person name="Bessette D."/>
            <person name="Bloom T."/>
            <person name="Blye J."/>
            <person name="Boguslavskiy L."/>
            <person name="Bonnet C."/>
            <person name="Boukhgalter B."/>
            <person name="Bourzgui I."/>
            <person name="Brown A."/>
            <person name="Cahill P."/>
            <person name="Channer S."/>
            <person name="Cheshatsang Y."/>
            <person name="Chuda L."/>
            <person name="Citroen M."/>
            <person name="Collymore A."/>
            <person name="Cooke P."/>
            <person name="Costello M."/>
            <person name="D'Aco K."/>
            <person name="Daza R."/>
            <person name="De Haan G."/>
            <person name="DeGray S."/>
            <person name="DeMaso C."/>
            <person name="Dhargay N."/>
            <person name="Dooley K."/>
            <person name="Dooley E."/>
            <person name="Doricent M."/>
            <person name="Dorje P."/>
            <person name="Dorjee K."/>
            <person name="Dupes A."/>
            <person name="Elong R."/>
            <person name="Falk J."/>
            <person name="Farina A."/>
            <person name="Faro S."/>
            <person name="Ferguson D."/>
            <person name="Fisher S."/>
            <person name="Foley C.D."/>
            <person name="Franke A."/>
            <person name="Friedrich D."/>
            <person name="Gadbois L."/>
            <person name="Gearin G."/>
            <person name="Gearin C.R."/>
            <person name="Giannoukos G."/>
            <person name="Goode T."/>
            <person name="Graham J."/>
            <person name="Grandbois E."/>
            <person name="Grewal S."/>
            <person name="Gyaltsen K."/>
            <person name="Hafez N."/>
            <person name="Hagos B."/>
            <person name="Hall J."/>
            <person name="Henson C."/>
            <person name="Hollinger A."/>
            <person name="Honan T."/>
            <person name="Huard M.D."/>
            <person name="Hughes L."/>
            <person name="Hurhula B."/>
            <person name="Husby M.E."/>
            <person name="Kamat A."/>
            <person name="Kanga B."/>
            <person name="Kashin S."/>
            <person name="Khazanovich D."/>
            <person name="Kisner P."/>
            <person name="Lance K."/>
            <person name="Lara M."/>
            <person name="Lee W."/>
            <person name="Lennon N."/>
            <person name="Letendre F."/>
            <person name="LeVine R."/>
            <person name="Lipovsky A."/>
            <person name="Liu X."/>
            <person name="Liu J."/>
            <person name="Liu S."/>
            <person name="Lokyitsang T."/>
            <person name="Lokyitsang Y."/>
            <person name="Lubonja R."/>
            <person name="Lui A."/>
            <person name="MacDonald P."/>
            <person name="Magnisalis V."/>
            <person name="Maru K."/>
            <person name="Matthews C."/>
            <person name="McCusker W."/>
            <person name="McDonough S."/>
            <person name="Mehta T."/>
            <person name="Meldrim J."/>
            <person name="Meneus L."/>
            <person name="Mihai O."/>
            <person name="Mihalev A."/>
            <person name="Mihova T."/>
            <person name="Mittelman R."/>
            <person name="Mlenga V."/>
            <person name="Montmayeur A."/>
            <person name="Mulrain L."/>
            <person name="Navidi A."/>
            <person name="Naylor J."/>
            <person name="Negash T."/>
            <person name="Nguyen T."/>
            <person name="Nguyen N."/>
            <person name="Nicol R."/>
            <person name="Norbu C."/>
            <person name="Norbu N."/>
            <person name="Novod N."/>
            <person name="O'Neill B."/>
            <person name="Osman S."/>
            <person name="Markiewicz E."/>
            <person name="Oyono O.L."/>
            <person name="Patti C."/>
            <person name="Phunkhang P."/>
            <person name="Pierre F."/>
            <person name="Priest M."/>
            <person name="Raghuraman S."/>
            <person name="Rege F."/>
            <person name="Reyes R."/>
            <person name="Rise C."/>
            <person name="Rogov P."/>
            <person name="Ross K."/>
            <person name="Ryan E."/>
            <person name="Settipalli S."/>
            <person name="Shea T."/>
            <person name="Sherpa N."/>
            <person name="Shi L."/>
            <person name="Shih D."/>
            <person name="Sparrow T."/>
            <person name="Spaulding J."/>
            <person name="Stalker J."/>
            <person name="Stange-Thomann N."/>
            <person name="Stavropoulos S."/>
            <person name="Stone C."/>
            <person name="Strader C."/>
            <person name="Tesfaye S."/>
            <person name="Thomson T."/>
            <person name="Thoulutsang Y."/>
            <person name="Thoulutsang D."/>
            <person name="Topham K."/>
            <person name="Topping I."/>
            <person name="Tsamla T."/>
            <person name="Vassiliev H."/>
            <person name="Vo A."/>
            <person name="Wangchuk T."/>
            <person name="Wangdi T."/>
            <person name="Weiand M."/>
            <person name="Wilkinson J."/>
            <person name="Wilson A."/>
            <person name="Yadav S."/>
            <person name="Young G."/>
            <person name="Yu Q."/>
            <person name="Zembek L."/>
            <person name="Zhong D."/>
            <person name="Zimmer A."/>
            <person name="Zwirko Z."/>
            <person name="Jaffe D.B."/>
            <person name="Alvarez P."/>
            <person name="Brockman W."/>
            <person name="Butler J."/>
            <person name="Chin C."/>
            <person name="Gnerre S."/>
            <person name="Grabherr M."/>
            <person name="Kleber M."/>
            <person name="Mauceli E."/>
            <person name="MacCallum I."/>
        </authorList>
    </citation>
    <scope>NUCLEOTIDE SEQUENCE [LARGE SCALE GENOMIC DNA]</scope>
    <source>
        <strain evidence="3">Tucson 15010-1051.87</strain>
    </source>
</reference>
<feature type="compositionally biased region" description="Basic and acidic residues" evidence="1">
    <location>
        <begin position="1"/>
        <end position="12"/>
    </location>
</feature>
<evidence type="ECO:0000313" key="3">
    <source>
        <dbReference type="Proteomes" id="UP000008792"/>
    </source>
</evidence>
<evidence type="ECO:0000256" key="1">
    <source>
        <dbReference type="SAM" id="MobiDB-lite"/>
    </source>
</evidence>
<proteinExistence type="predicted"/>
<dbReference type="AlphaFoldDB" id="A0A0Q9WEL5"/>
<name>A0A0Q9WEL5_DROVI</name>
<keyword evidence="3" id="KW-1185">Reference proteome</keyword>
<dbReference type="Proteomes" id="UP000008792">
    <property type="component" value="Unassembled WGS sequence"/>
</dbReference>
<gene>
    <name evidence="2" type="primary">Dvir\GJ26125</name>
    <name evidence="2" type="ORF">Dvir_GJ26125</name>
</gene>
<evidence type="ECO:0000313" key="2">
    <source>
        <dbReference type="EMBL" id="KRF82566.1"/>
    </source>
</evidence>
<protein>
    <submittedName>
        <fullName evidence="2">Uncharacterized protein, isoform B</fullName>
    </submittedName>
</protein>
<organism evidence="2 3">
    <name type="scientific">Drosophila virilis</name>
    <name type="common">Fruit fly</name>
    <dbReference type="NCBI Taxonomy" id="7244"/>
    <lineage>
        <taxon>Eukaryota</taxon>
        <taxon>Metazoa</taxon>
        <taxon>Ecdysozoa</taxon>
        <taxon>Arthropoda</taxon>
        <taxon>Hexapoda</taxon>
        <taxon>Insecta</taxon>
        <taxon>Pterygota</taxon>
        <taxon>Neoptera</taxon>
        <taxon>Endopterygota</taxon>
        <taxon>Diptera</taxon>
        <taxon>Brachycera</taxon>
        <taxon>Muscomorpha</taxon>
        <taxon>Ephydroidea</taxon>
        <taxon>Drosophilidae</taxon>
        <taxon>Drosophila</taxon>
    </lineage>
</organism>
<dbReference type="InParanoid" id="A0A0Q9WEL5"/>
<feature type="region of interest" description="Disordered" evidence="1">
    <location>
        <begin position="1"/>
        <end position="28"/>
    </location>
</feature>
<sequence>MHDEKKAKENSKKSKQKLSRSGANSKARDCFKCASPEGFSMDLSRLPCKTIIIRSVNFPNAS</sequence>
<dbReference type="EMBL" id="CH940655">
    <property type="protein sequence ID" value="KRF82566.1"/>
    <property type="molecule type" value="Genomic_DNA"/>
</dbReference>
<accession>A0A0Q9WEL5</accession>